<protein>
    <submittedName>
        <fullName evidence="1">Uncharacterized protein</fullName>
    </submittedName>
</protein>
<keyword evidence="2" id="KW-1185">Reference proteome</keyword>
<dbReference type="AlphaFoldDB" id="A0AA35CLX9"/>
<proteinExistence type="predicted"/>
<sequence>MAEVMERLERVQLPPHVREQLGLDKDWQRKVPRDFLERVLKTASKYEHVLRELSKR</sequence>
<organism evidence="1 2">
    <name type="scientific">Caldinitratiruptor microaerophilus</name>
    <dbReference type="NCBI Taxonomy" id="671077"/>
    <lineage>
        <taxon>Bacteria</taxon>
        <taxon>Bacillati</taxon>
        <taxon>Bacillota</taxon>
        <taxon>Clostridia</taxon>
        <taxon>Eubacteriales</taxon>
        <taxon>Symbiobacteriaceae</taxon>
        <taxon>Caldinitratiruptor</taxon>
    </lineage>
</organism>
<evidence type="ECO:0000313" key="2">
    <source>
        <dbReference type="Proteomes" id="UP001163687"/>
    </source>
</evidence>
<dbReference type="EMBL" id="AP025628">
    <property type="protein sequence ID" value="BDG61754.1"/>
    <property type="molecule type" value="Genomic_DNA"/>
</dbReference>
<dbReference type="Proteomes" id="UP001163687">
    <property type="component" value="Chromosome"/>
</dbReference>
<gene>
    <name evidence="1" type="ORF">caldi_28440</name>
</gene>
<evidence type="ECO:0000313" key="1">
    <source>
        <dbReference type="EMBL" id="BDG61754.1"/>
    </source>
</evidence>
<accession>A0AA35CLX9</accession>
<reference evidence="1" key="1">
    <citation type="submission" date="2022-03" db="EMBL/GenBank/DDBJ databases">
        <title>Complete genome sequence of Caldinitratiruptor microaerophilus.</title>
        <authorList>
            <person name="Mukaiyama R."/>
            <person name="Nishiyama T."/>
            <person name="Ueda K."/>
        </authorList>
    </citation>
    <scope>NUCLEOTIDE SEQUENCE</scope>
    <source>
        <strain evidence="1">JCM 16183</strain>
    </source>
</reference>
<dbReference type="RefSeq" id="WP_264842382.1">
    <property type="nucleotide sequence ID" value="NZ_AP025628.1"/>
</dbReference>
<name>A0AA35CLX9_9FIRM</name>
<dbReference type="KEGG" id="cmic:caldi_28440"/>